<accession>A0ABR1Y0K5</accession>
<dbReference type="EMBL" id="JBBWUH010000003">
    <property type="protein sequence ID" value="KAK8174001.1"/>
    <property type="molecule type" value="Genomic_DNA"/>
</dbReference>
<keyword evidence="3" id="KW-1185">Reference proteome</keyword>
<protein>
    <submittedName>
        <fullName evidence="2">Uncharacterized protein</fullName>
    </submittedName>
</protein>
<evidence type="ECO:0000256" key="1">
    <source>
        <dbReference type="SAM" id="MobiDB-lite"/>
    </source>
</evidence>
<comment type="caution">
    <text evidence="2">The sequence shown here is derived from an EMBL/GenBank/DDBJ whole genome shotgun (WGS) entry which is preliminary data.</text>
</comment>
<reference evidence="2 3" key="1">
    <citation type="journal article" date="2022" name="G3 (Bethesda)">
        <title>Enemy or ally: a genomic approach to elucidate the lifestyle of Phyllosticta citrichinaensis.</title>
        <authorList>
            <person name="Buijs V.A."/>
            <person name="Groenewald J.Z."/>
            <person name="Haridas S."/>
            <person name="LaButti K.M."/>
            <person name="Lipzen A."/>
            <person name="Martin F.M."/>
            <person name="Barry K."/>
            <person name="Grigoriev I.V."/>
            <person name="Crous P.W."/>
            <person name="Seidl M.F."/>
        </authorList>
    </citation>
    <scope>NUCLEOTIDE SEQUENCE [LARGE SCALE GENOMIC DNA]</scope>
    <source>
        <strain evidence="2 3">CBS 129764</strain>
    </source>
</reference>
<evidence type="ECO:0000313" key="2">
    <source>
        <dbReference type="EMBL" id="KAK8174001.1"/>
    </source>
</evidence>
<sequence>MWNGPTVAGRQEKSERARKRPPGRRLTHRRRPSTSSTTTKPLPHRLARRVPFHPFIVHRPFTFCNPRRASGQGVSTGSLRSAPNELALPTTRATSGAAVPARHGAPFAFVGAASDAIHTYVLYMSNGLNTPCYEYTCKDGMQRTARPMKCRLGGKSSKSSSTKARSVMARRPSATPLQKCVRCVVIPAMGCKSVCQYKGARARGRDLRPDLIMTQPDAYVLRTRIGQALHSCAEQRGQAPGHFSSCLETTRTPLLSAGGLAARPLGCCYKHA</sequence>
<dbReference type="Proteomes" id="UP001456524">
    <property type="component" value="Unassembled WGS sequence"/>
</dbReference>
<evidence type="ECO:0000313" key="3">
    <source>
        <dbReference type="Proteomes" id="UP001456524"/>
    </source>
</evidence>
<name>A0ABR1Y0K5_9PEZI</name>
<proteinExistence type="predicted"/>
<organism evidence="2 3">
    <name type="scientific">Phyllosticta citrichinensis</name>
    <dbReference type="NCBI Taxonomy" id="1130410"/>
    <lineage>
        <taxon>Eukaryota</taxon>
        <taxon>Fungi</taxon>
        <taxon>Dikarya</taxon>
        <taxon>Ascomycota</taxon>
        <taxon>Pezizomycotina</taxon>
        <taxon>Dothideomycetes</taxon>
        <taxon>Dothideomycetes incertae sedis</taxon>
        <taxon>Botryosphaeriales</taxon>
        <taxon>Phyllostictaceae</taxon>
        <taxon>Phyllosticta</taxon>
    </lineage>
</organism>
<feature type="region of interest" description="Disordered" evidence="1">
    <location>
        <begin position="1"/>
        <end position="43"/>
    </location>
</feature>
<feature type="compositionally biased region" description="Basic residues" evidence="1">
    <location>
        <begin position="16"/>
        <end position="32"/>
    </location>
</feature>
<feature type="region of interest" description="Disordered" evidence="1">
    <location>
        <begin position="150"/>
        <end position="170"/>
    </location>
</feature>
<gene>
    <name evidence="2" type="ORF">IWX90DRAFT_160003</name>
</gene>